<dbReference type="EMBL" id="DUZY01000001">
    <property type="protein sequence ID" value="DAD19132.1"/>
    <property type="molecule type" value="Genomic_DNA"/>
</dbReference>
<proteinExistence type="predicted"/>
<gene>
    <name evidence="1" type="ORF">HUJ06_020595</name>
</gene>
<dbReference type="AlphaFoldDB" id="A0A822XGR8"/>
<accession>A0A822XGR8</accession>
<evidence type="ECO:0000313" key="1">
    <source>
        <dbReference type="EMBL" id="DAD19132.1"/>
    </source>
</evidence>
<organism evidence="1 2">
    <name type="scientific">Nelumbo nucifera</name>
    <name type="common">Sacred lotus</name>
    <dbReference type="NCBI Taxonomy" id="4432"/>
    <lineage>
        <taxon>Eukaryota</taxon>
        <taxon>Viridiplantae</taxon>
        <taxon>Streptophyta</taxon>
        <taxon>Embryophyta</taxon>
        <taxon>Tracheophyta</taxon>
        <taxon>Spermatophyta</taxon>
        <taxon>Magnoliopsida</taxon>
        <taxon>Proteales</taxon>
        <taxon>Nelumbonaceae</taxon>
        <taxon>Nelumbo</taxon>
    </lineage>
</organism>
<sequence length="42" mass="4952">MHRLNLAVLEKSILVEFFTHGLSSNLDLDLSSIWWFHTKHSK</sequence>
<name>A0A822XGR8_NELNU</name>
<keyword evidence="2" id="KW-1185">Reference proteome</keyword>
<protein>
    <submittedName>
        <fullName evidence="1">Uncharacterized protein</fullName>
    </submittedName>
</protein>
<dbReference type="Proteomes" id="UP000607653">
    <property type="component" value="Unassembled WGS sequence"/>
</dbReference>
<reference evidence="1 2" key="1">
    <citation type="journal article" date="2020" name="Mol. Biol. Evol.">
        <title>Distinct Expression and Methylation Patterns for Genes with Different Fates following a Single Whole-Genome Duplication in Flowering Plants.</title>
        <authorList>
            <person name="Shi T."/>
            <person name="Rahmani R.S."/>
            <person name="Gugger P.F."/>
            <person name="Wang M."/>
            <person name="Li H."/>
            <person name="Zhang Y."/>
            <person name="Li Z."/>
            <person name="Wang Q."/>
            <person name="Van de Peer Y."/>
            <person name="Marchal K."/>
            <person name="Chen J."/>
        </authorList>
    </citation>
    <scope>NUCLEOTIDE SEQUENCE [LARGE SCALE GENOMIC DNA]</scope>
    <source>
        <tissue evidence="1">Leaf</tissue>
    </source>
</reference>
<evidence type="ECO:0000313" key="2">
    <source>
        <dbReference type="Proteomes" id="UP000607653"/>
    </source>
</evidence>
<comment type="caution">
    <text evidence="1">The sequence shown here is derived from an EMBL/GenBank/DDBJ whole genome shotgun (WGS) entry which is preliminary data.</text>
</comment>